<sequence>MKKHFKLISVLAVSSMLSACANLDLGTILKPQQNQQVALTIPDGFAGKWVNKKNHRHKHCNPPAGDFLEQPLLIINPKQNHLELLTWASYKVLKFNSLTENAFNAQVEVTSQDIDPDTTSNVTQETLNAKLVNKNTLLIDGKRYYRCP</sequence>
<reference evidence="2 3" key="1">
    <citation type="submission" date="2016-03" db="EMBL/GenBank/DDBJ databases">
        <authorList>
            <person name="Bojesen A.M."/>
            <person name="Planet P."/>
            <person name="Hansen M.J."/>
        </authorList>
    </citation>
    <scope>NUCLEOTIDE SEQUENCE [LARGE SCALE GENOMIC DNA]</scope>
    <source>
        <strain evidence="2 3">B 234/94</strain>
    </source>
</reference>
<proteinExistence type="predicted"/>
<evidence type="ECO:0008006" key="4">
    <source>
        <dbReference type="Google" id="ProtNLM"/>
    </source>
</evidence>
<gene>
    <name evidence="2" type="ORF">A4G16_00850</name>
</gene>
<dbReference type="AlphaFoldDB" id="A0A6G8JFN5"/>
<feature type="chain" id="PRO_5026101994" description="Lipoprotein" evidence="1">
    <location>
        <begin position="22"/>
        <end position="148"/>
    </location>
</feature>
<keyword evidence="1" id="KW-0732">Signal</keyword>
<dbReference type="RefSeq" id="WP_165888288.1">
    <property type="nucleotide sequence ID" value="NZ_CP015030.1"/>
</dbReference>
<name>A0A6G8JFN5_9PAST</name>
<dbReference type="KEGG" id="mgra:A4G16_00850"/>
<feature type="signal peptide" evidence="1">
    <location>
        <begin position="1"/>
        <end position="21"/>
    </location>
</feature>
<evidence type="ECO:0000313" key="3">
    <source>
        <dbReference type="Proteomes" id="UP000501366"/>
    </source>
</evidence>
<accession>A0A6G8JFN5</accession>
<dbReference type="PROSITE" id="PS51257">
    <property type="entry name" value="PROKAR_LIPOPROTEIN"/>
    <property type="match status" value="1"/>
</dbReference>
<dbReference type="EMBL" id="CP015030">
    <property type="protein sequence ID" value="QIM66022.1"/>
    <property type="molecule type" value="Genomic_DNA"/>
</dbReference>
<evidence type="ECO:0000256" key="1">
    <source>
        <dbReference type="SAM" id="SignalP"/>
    </source>
</evidence>
<organism evidence="2 3">
    <name type="scientific">Mannheimia granulomatis</name>
    <dbReference type="NCBI Taxonomy" id="85402"/>
    <lineage>
        <taxon>Bacteria</taxon>
        <taxon>Pseudomonadati</taxon>
        <taxon>Pseudomonadota</taxon>
        <taxon>Gammaproteobacteria</taxon>
        <taxon>Pasteurellales</taxon>
        <taxon>Pasteurellaceae</taxon>
        <taxon>Mannheimia</taxon>
    </lineage>
</organism>
<evidence type="ECO:0000313" key="2">
    <source>
        <dbReference type="EMBL" id="QIM66022.1"/>
    </source>
</evidence>
<protein>
    <recommendedName>
        <fullName evidence="4">Lipoprotein</fullName>
    </recommendedName>
</protein>
<dbReference type="Proteomes" id="UP000501366">
    <property type="component" value="Chromosome"/>
</dbReference>